<keyword evidence="3" id="KW-1185">Reference proteome</keyword>
<name>A0ABR4GQK2_9EURO</name>
<dbReference type="Proteomes" id="UP001610563">
    <property type="component" value="Unassembled WGS sequence"/>
</dbReference>
<proteinExistence type="predicted"/>
<keyword evidence="1" id="KW-0472">Membrane</keyword>
<keyword evidence="1" id="KW-1133">Transmembrane helix</keyword>
<comment type="caution">
    <text evidence="2">The sequence shown here is derived from an EMBL/GenBank/DDBJ whole genome shotgun (WGS) entry which is preliminary data.</text>
</comment>
<gene>
    <name evidence="2" type="ORF">BJX66DRAFT_289263</name>
</gene>
<organism evidence="2 3">
    <name type="scientific">Aspergillus keveii</name>
    <dbReference type="NCBI Taxonomy" id="714993"/>
    <lineage>
        <taxon>Eukaryota</taxon>
        <taxon>Fungi</taxon>
        <taxon>Dikarya</taxon>
        <taxon>Ascomycota</taxon>
        <taxon>Pezizomycotina</taxon>
        <taxon>Eurotiomycetes</taxon>
        <taxon>Eurotiomycetidae</taxon>
        <taxon>Eurotiales</taxon>
        <taxon>Aspergillaceae</taxon>
        <taxon>Aspergillus</taxon>
        <taxon>Aspergillus subgen. Nidulantes</taxon>
    </lineage>
</organism>
<evidence type="ECO:0000313" key="3">
    <source>
        <dbReference type="Proteomes" id="UP001610563"/>
    </source>
</evidence>
<sequence>MANVCILSVNPAILLSRVLQVRLPRRMRSAAILAGQFQFMMAGSCGVLAGLIPRMHKLRLLGQGVPSNSFRASEAFCGFSAESGLSGYLPFKAKQWPLTISLQNY</sequence>
<evidence type="ECO:0000256" key="1">
    <source>
        <dbReference type="SAM" id="Phobius"/>
    </source>
</evidence>
<reference evidence="2 3" key="1">
    <citation type="submission" date="2024-07" db="EMBL/GenBank/DDBJ databases">
        <title>Section-level genome sequencing and comparative genomics of Aspergillus sections Usti and Cavernicolus.</title>
        <authorList>
            <consortium name="Lawrence Berkeley National Laboratory"/>
            <person name="Nybo J.L."/>
            <person name="Vesth T.C."/>
            <person name="Theobald S."/>
            <person name="Frisvad J.C."/>
            <person name="Larsen T.O."/>
            <person name="Kjaerboelling I."/>
            <person name="Rothschild-Mancinelli K."/>
            <person name="Lyhne E.K."/>
            <person name="Kogle M.E."/>
            <person name="Barry K."/>
            <person name="Clum A."/>
            <person name="Na H."/>
            <person name="Ledsgaard L."/>
            <person name="Lin J."/>
            <person name="Lipzen A."/>
            <person name="Kuo A."/>
            <person name="Riley R."/>
            <person name="Mondo S."/>
            <person name="Labutti K."/>
            <person name="Haridas S."/>
            <person name="Pangalinan J."/>
            <person name="Salamov A.A."/>
            <person name="Simmons B.A."/>
            <person name="Magnuson J.K."/>
            <person name="Chen J."/>
            <person name="Drula E."/>
            <person name="Henrissat B."/>
            <person name="Wiebenga A."/>
            <person name="Lubbers R.J."/>
            <person name="Gomes A.C."/>
            <person name="Makela M.R."/>
            <person name="Stajich J."/>
            <person name="Grigoriev I.V."/>
            <person name="Mortensen U.H."/>
            <person name="De Vries R.P."/>
            <person name="Baker S.E."/>
            <person name="Andersen M.R."/>
        </authorList>
    </citation>
    <scope>NUCLEOTIDE SEQUENCE [LARGE SCALE GENOMIC DNA]</scope>
    <source>
        <strain evidence="2 3">CBS 209.92</strain>
    </source>
</reference>
<accession>A0ABR4GQK2</accession>
<keyword evidence="1" id="KW-0812">Transmembrane</keyword>
<dbReference type="EMBL" id="JBFTWV010000001">
    <property type="protein sequence ID" value="KAL2801197.1"/>
    <property type="molecule type" value="Genomic_DNA"/>
</dbReference>
<protein>
    <submittedName>
        <fullName evidence="2">Uncharacterized protein</fullName>
    </submittedName>
</protein>
<evidence type="ECO:0000313" key="2">
    <source>
        <dbReference type="EMBL" id="KAL2801197.1"/>
    </source>
</evidence>
<feature type="transmembrane region" description="Helical" evidence="1">
    <location>
        <begin position="30"/>
        <end position="52"/>
    </location>
</feature>